<comment type="subcellular location">
    <subcellularLocation>
        <location evidence="1">Cell outer membrane</location>
    </subcellularLocation>
</comment>
<proteinExistence type="inferred from homology"/>
<dbReference type="Gene3D" id="1.25.40.390">
    <property type="match status" value="1"/>
</dbReference>
<feature type="domain" description="RagB/SusD" evidence="6">
    <location>
        <begin position="329"/>
        <end position="558"/>
    </location>
</feature>
<name>A0A2V4A1D8_9BACT</name>
<evidence type="ECO:0000256" key="3">
    <source>
        <dbReference type="ARBA" id="ARBA00022729"/>
    </source>
</evidence>
<keyword evidence="3" id="KW-0732">Signal</keyword>
<evidence type="ECO:0000313" key="8">
    <source>
        <dbReference type="EMBL" id="PXY02549.1"/>
    </source>
</evidence>
<dbReference type="InterPro" id="IPR033985">
    <property type="entry name" value="SusD-like_N"/>
</dbReference>
<dbReference type="Proteomes" id="UP000248079">
    <property type="component" value="Unassembled WGS sequence"/>
</dbReference>
<keyword evidence="9" id="KW-1185">Reference proteome</keyword>
<accession>A0A2V4A1D8</accession>
<evidence type="ECO:0000256" key="2">
    <source>
        <dbReference type="ARBA" id="ARBA00006275"/>
    </source>
</evidence>
<feature type="domain" description="SusD-like N-terminal" evidence="7">
    <location>
        <begin position="24"/>
        <end position="222"/>
    </location>
</feature>
<dbReference type="EMBL" id="QFLI01000001">
    <property type="protein sequence ID" value="PXY02549.1"/>
    <property type="molecule type" value="Genomic_DNA"/>
</dbReference>
<protein>
    <submittedName>
        <fullName evidence="8">RagB/SusD family nutrient uptake outer membrane protein</fullName>
    </submittedName>
</protein>
<evidence type="ECO:0000256" key="1">
    <source>
        <dbReference type="ARBA" id="ARBA00004442"/>
    </source>
</evidence>
<evidence type="ECO:0000313" key="9">
    <source>
        <dbReference type="Proteomes" id="UP000248079"/>
    </source>
</evidence>
<dbReference type="Pfam" id="PF07980">
    <property type="entry name" value="SusD_RagB"/>
    <property type="match status" value="1"/>
</dbReference>
<evidence type="ECO:0000259" key="7">
    <source>
        <dbReference type="Pfam" id="PF14322"/>
    </source>
</evidence>
<dbReference type="OrthoDB" id="618454at2"/>
<sequence>MKKNIYHFIIAILVIGGMTSSCDHLDVTPESNWGVDEFYSNETEAEIALSGIYSLLATDNVYGQALSIIMESGTDEGYYNRRYNENWTVGLYRHTAADNYVKNLWTNLYSSINMANMFNEKLKKSAFEEEEYNRLLAEARFLRGLCYFHLVNWYGDVPLRLNFTKDQSDNHLAPSPMKQVYEQVVEDLQFASEHLYHANNPKYESGRANKMAAHGLLARVYLKMSGNPLKEDHYQDVIEECEIIINDGWHGLHQSAGDNLGYRKHFLSYIENNYDLRESLFEISFSYLRELGIMVDGRIGALNGVAFSYGGGQDGYPASYAMFNTTPNHRNAYDENDQRKDWNIANYQYTKKGDIVEVTSAMAPQFCPGKFRRWEPMNWEDLTNTPASGTTEPYMVLEKVSTLSKSFTSINFPVIRYADVLLMYAEAANEINNGPTAKAIEYLNAVRERAGLGAIETEKPGAIANHTNFFNEIVDERLRELCFEGLRKQDLIRWELLGTKLAETNASIKGDPDYISTNESHRAYLRSGNFFDENKHLSLPYPSQEVAINNELNQKAGW</sequence>
<evidence type="ECO:0000259" key="6">
    <source>
        <dbReference type="Pfam" id="PF07980"/>
    </source>
</evidence>
<gene>
    <name evidence="8" type="ORF">DF185_00195</name>
</gene>
<dbReference type="InterPro" id="IPR012944">
    <property type="entry name" value="SusD_RagB_dom"/>
</dbReference>
<comment type="similarity">
    <text evidence="2">Belongs to the SusD family.</text>
</comment>
<evidence type="ECO:0000256" key="4">
    <source>
        <dbReference type="ARBA" id="ARBA00023136"/>
    </source>
</evidence>
<evidence type="ECO:0000256" key="5">
    <source>
        <dbReference type="ARBA" id="ARBA00023237"/>
    </source>
</evidence>
<dbReference type="PROSITE" id="PS51257">
    <property type="entry name" value="PROKAR_LIPOPROTEIN"/>
    <property type="match status" value="1"/>
</dbReference>
<dbReference type="SUPFAM" id="SSF48452">
    <property type="entry name" value="TPR-like"/>
    <property type="match status" value="1"/>
</dbReference>
<dbReference type="Pfam" id="PF14322">
    <property type="entry name" value="SusD-like_3"/>
    <property type="match status" value="1"/>
</dbReference>
<dbReference type="AlphaFoldDB" id="A0A2V4A1D8"/>
<comment type="caution">
    <text evidence="8">The sequence shown here is derived from an EMBL/GenBank/DDBJ whole genome shotgun (WGS) entry which is preliminary data.</text>
</comment>
<dbReference type="InterPro" id="IPR011990">
    <property type="entry name" value="TPR-like_helical_dom_sf"/>
</dbReference>
<organism evidence="8 9">
    <name type="scientific">Marinifilum breve</name>
    <dbReference type="NCBI Taxonomy" id="2184082"/>
    <lineage>
        <taxon>Bacteria</taxon>
        <taxon>Pseudomonadati</taxon>
        <taxon>Bacteroidota</taxon>
        <taxon>Bacteroidia</taxon>
        <taxon>Marinilabiliales</taxon>
        <taxon>Marinifilaceae</taxon>
    </lineage>
</organism>
<keyword evidence="5" id="KW-0998">Cell outer membrane</keyword>
<dbReference type="CDD" id="cd08977">
    <property type="entry name" value="SusD"/>
    <property type="match status" value="1"/>
</dbReference>
<reference evidence="8 9" key="1">
    <citation type="submission" date="2018-05" db="EMBL/GenBank/DDBJ databases">
        <title>Marinifilum breve JC075T sp. nov., a marine bacterium isolated from Yongle Blue Hole in the South China Sea.</title>
        <authorList>
            <person name="Fu T."/>
        </authorList>
    </citation>
    <scope>NUCLEOTIDE SEQUENCE [LARGE SCALE GENOMIC DNA]</scope>
    <source>
        <strain evidence="8 9">JC075</strain>
    </source>
</reference>
<dbReference type="RefSeq" id="WP_110358710.1">
    <property type="nucleotide sequence ID" value="NZ_QFLI01000001.1"/>
</dbReference>
<dbReference type="GO" id="GO:0009279">
    <property type="term" value="C:cell outer membrane"/>
    <property type="evidence" value="ECO:0007669"/>
    <property type="project" value="UniProtKB-SubCell"/>
</dbReference>
<keyword evidence="4" id="KW-0472">Membrane</keyword>